<evidence type="ECO:0000256" key="2">
    <source>
        <dbReference type="ARBA" id="ARBA00022676"/>
    </source>
</evidence>
<dbReference type="SUPFAM" id="SSF53756">
    <property type="entry name" value="UDP-Glycosyltransferase/glycogen phosphorylase"/>
    <property type="match status" value="2"/>
</dbReference>
<dbReference type="Proteomes" id="UP000680865">
    <property type="component" value="Unassembled WGS sequence"/>
</dbReference>
<dbReference type="Gene3D" id="3.40.50.2000">
    <property type="entry name" value="Glycogen Phosphorylase B"/>
    <property type="match status" value="2"/>
</dbReference>
<dbReference type="RefSeq" id="WP_212995767.1">
    <property type="nucleotide sequence ID" value="NZ_BAAATW010000002.1"/>
</dbReference>
<dbReference type="CDD" id="cd03784">
    <property type="entry name" value="GT1_Gtf-like"/>
    <property type="match status" value="1"/>
</dbReference>
<sequence length="504" mass="55408">MRVLFTIYPNSLAHLYGAVPLAWAMQSAGHEVRVAAHHSSAEQIMTTGLTPVALGDPDGPPIRLTDDGDPPRDSFEVERYARAMGLTGKERERWITFYQYLTVPLSDYVRVDRQEAADLVDFARSWKPDLVLWDVTTPYAAVAARACGAAQARLANGEDVLAFSLQKLAENAEAVKAAGLDGNPLATLLRPLAERYGMEVDDEMLVGQWTVNAMPEGLSLPSPQTRVHMRHIPYAGAEVFPKWLHTKPERPRVAMSLGESTRRFIVGDWDRTPKIMKALDGLDLDVVATLNAVQLDGVEKVPDNVRTVDWVNLTHLMPTSSALIHHGGIGTFSAAAAAKVPQLVCDIEEESLLLKLVEQEPGTITPGSYHQGIELGIREETVSTAAPVQWELPAKKLEAGPVSDYIIAKGAGARLDHRALSIDEMRDLIMRVATEDFYRQGAAAVYEQWRATPSPSDIVPVLERMTADYRQGGNLALRGARSLATSLDRHRKEIDSVLATLYTR</sequence>
<evidence type="ECO:0000256" key="3">
    <source>
        <dbReference type="ARBA" id="ARBA00022679"/>
    </source>
</evidence>
<dbReference type="AlphaFoldDB" id="A0A919VLE1"/>
<dbReference type="InterPro" id="IPR048284">
    <property type="entry name" value="EryCIII-like_N"/>
</dbReference>
<protein>
    <submittedName>
        <fullName evidence="6">Glycosyl transferase</fullName>
    </submittedName>
</protein>
<dbReference type="PANTHER" id="PTHR48050">
    <property type="entry name" value="STEROL 3-BETA-GLUCOSYLTRANSFERASE"/>
    <property type="match status" value="1"/>
</dbReference>
<dbReference type="EMBL" id="BOQP01000004">
    <property type="protein sequence ID" value="GIM67733.1"/>
    <property type="molecule type" value="Genomic_DNA"/>
</dbReference>
<comment type="similarity">
    <text evidence="1">Belongs to the glycosyltransferase 28 family.</text>
</comment>
<gene>
    <name evidence="6" type="ORF">Aco04nite_07560</name>
</gene>
<comment type="caution">
    <text evidence="6">The sequence shown here is derived from an EMBL/GenBank/DDBJ whole genome shotgun (WGS) entry which is preliminary data.</text>
</comment>
<dbReference type="Pfam" id="PF21036">
    <property type="entry name" value="EryCIII-like_N"/>
    <property type="match status" value="1"/>
</dbReference>
<reference evidence="6" key="1">
    <citation type="submission" date="2021-03" db="EMBL/GenBank/DDBJ databases">
        <title>Whole genome shotgun sequence of Actinoplanes consettensis NBRC 14913.</title>
        <authorList>
            <person name="Komaki H."/>
            <person name="Tamura T."/>
        </authorList>
    </citation>
    <scope>NUCLEOTIDE SEQUENCE</scope>
    <source>
        <strain evidence="6">NBRC 14913</strain>
    </source>
</reference>
<dbReference type="GO" id="GO:0017000">
    <property type="term" value="P:antibiotic biosynthetic process"/>
    <property type="evidence" value="ECO:0007669"/>
    <property type="project" value="UniProtKB-ARBA"/>
</dbReference>
<feature type="domain" description="Erythromycin biosynthesis protein CIII-like C-terminal" evidence="4">
    <location>
        <begin position="275"/>
        <end position="346"/>
    </location>
</feature>
<evidence type="ECO:0000259" key="4">
    <source>
        <dbReference type="Pfam" id="PF06722"/>
    </source>
</evidence>
<keyword evidence="7" id="KW-1185">Reference proteome</keyword>
<evidence type="ECO:0000256" key="1">
    <source>
        <dbReference type="ARBA" id="ARBA00006962"/>
    </source>
</evidence>
<keyword evidence="2" id="KW-0328">Glycosyltransferase</keyword>
<dbReference type="PANTHER" id="PTHR48050:SF13">
    <property type="entry name" value="STEROL 3-BETA-GLUCOSYLTRANSFERASE UGT80A2"/>
    <property type="match status" value="1"/>
</dbReference>
<dbReference type="GO" id="GO:0016758">
    <property type="term" value="F:hexosyltransferase activity"/>
    <property type="evidence" value="ECO:0007669"/>
    <property type="project" value="UniProtKB-ARBA"/>
</dbReference>
<proteinExistence type="inferred from homology"/>
<dbReference type="InterPro" id="IPR050426">
    <property type="entry name" value="Glycosyltransferase_28"/>
</dbReference>
<evidence type="ECO:0000259" key="5">
    <source>
        <dbReference type="Pfam" id="PF21036"/>
    </source>
</evidence>
<keyword evidence="3 6" id="KW-0808">Transferase</keyword>
<dbReference type="Pfam" id="PF06722">
    <property type="entry name" value="EryCIII-like_C"/>
    <property type="match status" value="1"/>
</dbReference>
<evidence type="ECO:0000313" key="7">
    <source>
        <dbReference type="Proteomes" id="UP000680865"/>
    </source>
</evidence>
<dbReference type="InterPro" id="IPR010610">
    <property type="entry name" value="EryCIII-like_C"/>
</dbReference>
<feature type="domain" description="Erythromycin biosynthesis protein CIII-like N-terminal" evidence="5">
    <location>
        <begin position="23"/>
        <end position="258"/>
    </location>
</feature>
<dbReference type="InterPro" id="IPR002213">
    <property type="entry name" value="UDP_glucos_trans"/>
</dbReference>
<dbReference type="GO" id="GO:0008194">
    <property type="term" value="F:UDP-glycosyltransferase activity"/>
    <property type="evidence" value="ECO:0007669"/>
    <property type="project" value="InterPro"/>
</dbReference>
<accession>A0A919VLE1</accession>
<name>A0A919VLE1_9ACTN</name>
<evidence type="ECO:0000313" key="6">
    <source>
        <dbReference type="EMBL" id="GIM67733.1"/>
    </source>
</evidence>
<organism evidence="6 7">
    <name type="scientific">Winogradskya consettensis</name>
    <dbReference type="NCBI Taxonomy" id="113560"/>
    <lineage>
        <taxon>Bacteria</taxon>
        <taxon>Bacillati</taxon>
        <taxon>Actinomycetota</taxon>
        <taxon>Actinomycetes</taxon>
        <taxon>Micromonosporales</taxon>
        <taxon>Micromonosporaceae</taxon>
        <taxon>Winogradskya</taxon>
    </lineage>
</organism>